<evidence type="ECO:0000256" key="5">
    <source>
        <dbReference type="SAM" id="MobiDB-lite"/>
    </source>
</evidence>
<feature type="region of interest" description="Disordered" evidence="5">
    <location>
        <begin position="313"/>
        <end position="450"/>
    </location>
</feature>
<evidence type="ECO:0000256" key="1">
    <source>
        <dbReference type="ARBA" id="ARBA00005064"/>
    </source>
</evidence>
<keyword evidence="2" id="KW-0816">Tricarboxylic acid cycle</keyword>
<keyword evidence="8" id="KW-1185">Reference proteome</keyword>
<dbReference type="Gene3D" id="3.40.50.720">
    <property type="entry name" value="NAD(P)-binding Rossmann-like Domain"/>
    <property type="match status" value="1"/>
</dbReference>
<feature type="compositionally biased region" description="Polar residues" evidence="5">
    <location>
        <begin position="314"/>
        <end position="323"/>
    </location>
</feature>
<dbReference type="SMART" id="SM00881">
    <property type="entry name" value="CoA_binding"/>
    <property type="match status" value="1"/>
</dbReference>
<dbReference type="GO" id="GO:0004775">
    <property type="term" value="F:succinate-CoA ligase (ADP-forming) activity"/>
    <property type="evidence" value="ECO:0007669"/>
    <property type="project" value="TreeGrafter"/>
</dbReference>
<organism evidence="7 8">
    <name type="scientific">Rhizopus azygosporus</name>
    <name type="common">Rhizopus microsporus var. azygosporus</name>
    <dbReference type="NCBI Taxonomy" id="86630"/>
    <lineage>
        <taxon>Eukaryota</taxon>
        <taxon>Fungi</taxon>
        <taxon>Fungi incertae sedis</taxon>
        <taxon>Mucoromycota</taxon>
        <taxon>Mucoromycotina</taxon>
        <taxon>Mucoromycetes</taxon>
        <taxon>Mucorales</taxon>
        <taxon>Mucorineae</taxon>
        <taxon>Rhizopodaceae</taxon>
        <taxon>Rhizopus</taxon>
    </lineage>
</organism>
<protein>
    <recommendedName>
        <fullName evidence="6">CoA-binding domain-containing protein</fullName>
    </recommendedName>
</protein>
<dbReference type="FunFam" id="3.40.50.720:FF:000002">
    <property type="entry name" value="Succinate--CoA ligase [ADP-forming] subunit alpha"/>
    <property type="match status" value="1"/>
</dbReference>
<keyword evidence="4" id="KW-0547">Nucleotide-binding</keyword>
<dbReference type="Pfam" id="PF02629">
    <property type="entry name" value="CoA_binding"/>
    <property type="match status" value="1"/>
</dbReference>
<name>A0A367J0E2_RHIAZ</name>
<dbReference type="EMBL" id="PJQL01002673">
    <property type="protein sequence ID" value="RCH83405.1"/>
    <property type="molecule type" value="Genomic_DNA"/>
</dbReference>
<reference evidence="7 8" key="1">
    <citation type="journal article" date="2018" name="G3 (Bethesda)">
        <title>Phylogenetic and Phylogenomic Definition of Rhizopus Species.</title>
        <authorList>
            <person name="Gryganskyi A.P."/>
            <person name="Golan J."/>
            <person name="Dolatabadi S."/>
            <person name="Mondo S."/>
            <person name="Robb S."/>
            <person name="Idnurm A."/>
            <person name="Muszewska A."/>
            <person name="Steczkiewicz K."/>
            <person name="Masonjones S."/>
            <person name="Liao H.L."/>
            <person name="Gajdeczka M.T."/>
            <person name="Anike F."/>
            <person name="Vuek A."/>
            <person name="Anishchenko I.M."/>
            <person name="Voigt K."/>
            <person name="de Hoog G.S."/>
            <person name="Smith M.E."/>
            <person name="Heitman J."/>
            <person name="Vilgalys R."/>
            <person name="Stajich J.E."/>
        </authorList>
    </citation>
    <scope>NUCLEOTIDE SEQUENCE [LARGE SCALE GENOMIC DNA]</scope>
    <source>
        <strain evidence="7 8">CBS 357.93</strain>
    </source>
</reference>
<comment type="caution">
    <text evidence="7">The sequence shown here is derived from an EMBL/GenBank/DDBJ whole genome shotgun (WGS) entry which is preliminary data.</text>
</comment>
<feature type="compositionally biased region" description="Low complexity" evidence="5">
    <location>
        <begin position="338"/>
        <end position="444"/>
    </location>
</feature>
<dbReference type="GO" id="GO:0000166">
    <property type="term" value="F:nucleotide binding"/>
    <property type="evidence" value="ECO:0007669"/>
    <property type="project" value="UniProtKB-KW"/>
</dbReference>
<dbReference type="PRINTS" id="PR01798">
    <property type="entry name" value="SCOASYNTHASE"/>
</dbReference>
<evidence type="ECO:0000256" key="2">
    <source>
        <dbReference type="ARBA" id="ARBA00022532"/>
    </source>
</evidence>
<keyword evidence="3" id="KW-0436">Ligase</keyword>
<dbReference type="STRING" id="86630.A0A367J0E2"/>
<dbReference type="OrthoDB" id="2158148at2759"/>
<feature type="region of interest" description="Disordered" evidence="5">
    <location>
        <begin position="252"/>
        <end position="297"/>
    </location>
</feature>
<accession>A0A367J0E2</accession>
<dbReference type="GO" id="GO:0004776">
    <property type="term" value="F:succinate-CoA ligase (GDP-forming) activity"/>
    <property type="evidence" value="ECO:0007669"/>
    <property type="project" value="TreeGrafter"/>
</dbReference>
<proteinExistence type="predicted"/>
<dbReference type="InterPro" id="IPR003781">
    <property type="entry name" value="CoA-bd"/>
</dbReference>
<dbReference type="SUPFAM" id="SSF51735">
    <property type="entry name" value="NAD(P)-binding Rossmann-fold domains"/>
    <property type="match status" value="1"/>
</dbReference>
<dbReference type="AlphaFoldDB" id="A0A367J0E2"/>
<evidence type="ECO:0000256" key="4">
    <source>
        <dbReference type="ARBA" id="ARBA00022741"/>
    </source>
</evidence>
<dbReference type="PANTHER" id="PTHR11117">
    <property type="entry name" value="SUCCINYL-COA LIGASE SUBUNIT ALPHA"/>
    <property type="match status" value="1"/>
</dbReference>
<dbReference type="InterPro" id="IPR036291">
    <property type="entry name" value="NAD(P)-bd_dom_sf"/>
</dbReference>
<dbReference type="Gene3D" id="3.40.50.261">
    <property type="entry name" value="Succinyl-CoA synthetase domains"/>
    <property type="match status" value="1"/>
</dbReference>
<gene>
    <name evidence="7" type="ORF">CU097_003131</name>
</gene>
<dbReference type="PANTHER" id="PTHR11117:SF2">
    <property type="entry name" value="SUCCINATE--COA LIGASE [ADP_GDP-FORMING] SUBUNIT ALPHA, MITOCHONDRIAL"/>
    <property type="match status" value="1"/>
</dbReference>
<feature type="compositionally biased region" description="Acidic residues" evidence="5">
    <location>
        <begin position="262"/>
        <end position="276"/>
    </location>
</feature>
<evidence type="ECO:0000313" key="8">
    <source>
        <dbReference type="Proteomes" id="UP000252139"/>
    </source>
</evidence>
<sequence>MPNNNNNTDIPLLSTTSFLHYIPTSSSDSTNELDFHLPSRTSLHGLTVAEWAGSKSKHSLATTPVNYYHKPCVLKDTDDNWKDVYRNIKCMDQLYDASFYSWLKSEENVLVTAMYLHRIANEYPLVRIINALKWLISDWRLESISTLVRYVTVDWCDEVGDLRRAHLLRHLTNSWATQYTTTLITMVLSSAPYASATHLQRERFLRAFTKDWDFSKLSEFFMYLQSPANIDYKVKCVMLQEAARRERETLGAKLYHRKKQTEEEEEKPGEGETEIDDGNRRHHRRTSSNDVNDIKRLRLSTPDLDHVEGLQEANVGSSSTNNPHLHLRSVTSSPPPSITSSNSTNTNNTNVGNNNSSSSSGGSSSSNSNSSHSNGSSGITSGNNNNNNSTSSSTSATITTTTTTTTTTTPTSISTSNNNGNHSTTSNSNNNNNSNMASSSSSSSVARRTYTNNGGYESTYKNLMINAETKVICQGFTGKQGTFHSQQAIEYGTNMVGGVSPKKAGQTHLGLPVFGTVREAAEATKADASVIYVPPPGAAQAILEAVEAEIPLVVAITEGIPQHDMVRVKQALMTQSKTRLVGPNCPGMISAEQCKIGIMPGSILKRGKIGIVSRSGTLTYEAVQQTTDVGLGQTLCVGIG</sequence>
<feature type="non-terminal residue" evidence="7">
    <location>
        <position position="640"/>
    </location>
</feature>
<dbReference type="GO" id="GO:0006099">
    <property type="term" value="P:tricarboxylic acid cycle"/>
    <property type="evidence" value="ECO:0007669"/>
    <property type="project" value="UniProtKB-KW"/>
</dbReference>
<dbReference type="InterPro" id="IPR016102">
    <property type="entry name" value="Succinyl-CoA_synth-like"/>
</dbReference>
<dbReference type="GO" id="GO:0005739">
    <property type="term" value="C:mitochondrion"/>
    <property type="evidence" value="ECO:0007669"/>
    <property type="project" value="TreeGrafter"/>
</dbReference>
<evidence type="ECO:0000313" key="7">
    <source>
        <dbReference type="EMBL" id="RCH83405.1"/>
    </source>
</evidence>
<comment type="pathway">
    <text evidence="1">Carbohydrate metabolism; tricarboxylic acid cycle; succinate from succinyl-CoA (ligase route): step 1/1.</text>
</comment>
<feature type="domain" description="CoA-binding" evidence="6">
    <location>
        <begin position="464"/>
        <end position="560"/>
    </location>
</feature>
<evidence type="ECO:0000259" key="6">
    <source>
        <dbReference type="SMART" id="SM00881"/>
    </source>
</evidence>
<dbReference type="GO" id="GO:0009361">
    <property type="term" value="C:succinate-CoA ligase complex (ADP-forming)"/>
    <property type="evidence" value="ECO:0007669"/>
    <property type="project" value="TreeGrafter"/>
</dbReference>
<dbReference type="SUPFAM" id="SSF52210">
    <property type="entry name" value="Succinyl-CoA synthetase domains"/>
    <property type="match status" value="1"/>
</dbReference>
<dbReference type="Proteomes" id="UP000252139">
    <property type="component" value="Unassembled WGS sequence"/>
</dbReference>
<evidence type="ECO:0000256" key="3">
    <source>
        <dbReference type="ARBA" id="ARBA00022598"/>
    </source>
</evidence>